<dbReference type="SUPFAM" id="SSF53335">
    <property type="entry name" value="S-adenosyl-L-methionine-dependent methyltransferases"/>
    <property type="match status" value="1"/>
</dbReference>
<dbReference type="InterPro" id="IPR013216">
    <property type="entry name" value="Methyltransf_11"/>
</dbReference>
<dbReference type="InterPro" id="IPR029063">
    <property type="entry name" value="SAM-dependent_MTases_sf"/>
</dbReference>
<dbReference type="PANTHER" id="PTHR44068:SF1">
    <property type="entry name" value="HYPOTHETICAL LOC100005854"/>
    <property type="match status" value="1"/>
</dbReference>
<dbReference type="Proteomes" id="UP000184404">
    <property type="component" value="Unassembled WGS sequence"/>
</dbReference>
<protein>
    <submittedName>
        <fullName evidence="4">Ubiquinone/menaquinone biosynthesis C-methylase UbiE</fullName>
    </submittedName>
</protein>
<feature type="compositionally biased region" description="Polar residues" evidence="2">
    <location>
        <begin position="1"/>
        <end position="15"/>
    </location>
</feature>
<dbReference type="AlphaFoldDB" id="A0A1M5A5U9"/>
<dbReference type="OrthoDB" id="9772751at2"/>
<dbReference type="PANTHER" id="PTHR44068">
    <property type="entry name" value="ZGC:194242"/>
    <property type="match status" value="1"/>
</dbReference>
<evidence type="ECO:0000256" key="2">
    <source>
        <dbReference type="SAM" id="MobiDB-lite"/>
    </source>
</evidence>
<dbReference type="Pfam" id="PF08241">
    <property type="entry name" value="Methyltransf_11"/>
    <property type="match status" value="1"/>
</dbReference>
<accession>A0A1M5A5U9</accession>
<keyword evidence="4" id="KW-0489">Methyltransferase</keyword>
<evidence type="ECO:0000259" key="3">
    <source>
        <dbReference type="Pfam" id="PF08241"/>
    </source>
</evidence>
<organism evidence="4 5">
    <name type="scientific">Schwartzia succinivorans DSM 10502</name>
    <dbReference type="NCBI Taxonomy" id="1123243"/>
    <lineage>
        <taxon>Bacteria</taxon>
        <taxon>Bacillati</taxon>
        <taxon>Bacillota</taxon>
        <taxon>Negativicutes</taxon>
        <taxon>Selenomonadales</taxon>
        <taxon>Selenomonadaceae</taxon>
        <taxon>Schwartzia</taxon>
    </lineage>
</organism>
<sequence>MSNEAQTDMSITQKGNPGKPEGEAGELMLERMNREHYEVTGWGLSFFDFDALDCVLDIGCGGGMTLSRIAEQVTRGTLYGVDYSSLSVAKSKEFNKELVACGRMKIVEGSVDALPFNDRSFDKITTVESFYFWPAPEKSLAEVYRVLKPGGVFILIADIHGAAELTEEQLENIRRYDLRNPAPNEFKTLFSAAGFDEVTVHLKNGTSWIAVEGLRK</sequence>
<dbReference type="GO" id="GO:0003838">
    <property type="term" value="F:sterol 24-C-methyltransferase activity"/>
    <property type="evidence" value="ECO:0007669"/>
    <property type="project" value="TreeGrafter"/>
</dbReference>
<evidence type="ECO:0000313" key="5">
    <source>
        <dbReference type="Proteomes" id="UP000184404"/>
    </source>
</evidence>
<proteinExistence type="predicted"/>
<feature type="domain" description="Methyltransferase type 11" evidence="3">
    <location>
        <begin position="56"/>
        <end position="155"/>
    </location>
</feature>
<dbReference type="GO" id="GO:0032259">
    <property type="term" value="P:methylation"/>
    <property type="evidence" value="ECO:0007669"/>
    <property type="project" value="UniProtKB-KW"/>
</dbReference>
<keyword evidence="1" id="KW-0808">Transferase</keyword>
<evidence type="ECO:0000313" key="4">
    <source>
        <dbReference type="EMBL" id="SHF25517.1"/>
    </source>
</evidence>
<reference evidence="4 5" key="1">
    <citation type="submission" date="2016-11" db="EMBL/GenBank/DDBJ databases">
        <authorList>
            <person name="Jaros S."/>
            <person name="Januszkiewicz K."/>
            <person name="Wedrychowicz H."/>
        </authorList>
    </citation>
    <scope>NUCLEOTIDE SEQUENCE [LARGE SCALE GENOMIC DNA]</scope>
    <source>
        <strain evidence="4 5">DSM 10502</strain>
    </source>
</reference>
<feature type="region of interest" description="Disordered" evidence="2">
    <location>
        <begin position="1"/>
        <end position="23"/>
    </location>
</feature>
<gene>
    <name evidence="4" type="ORF">SAMN02745190_02214</name>
</gene>
<evidence type="ECO:0000256" key="1">
    <source>
        <dbReference type="ARBA" id="ARBA00022679"/>
    </source>
</evidence>
<dbReference type="CDD" id="cd02440">
    <property type="entry name" value="AdoMet_MTases"/>
    <property type="match status" value="1"/>
</dbReference>
<dbReference type="RefSeq" id="WP_072936318.1">
    <property type="nucleotide sequence ID" value="NZ_FQUG01000010.1"/>
</dbReference>
<name>A0A1M5A5U9_9FIRM</name>
<dbReference type="Gene3D" id="3.40.50.150">
    <property type="entry name" value="Vaccinia Virus protein VP39"/>
    <property type="match status" value="1"/>
</dbReference>
<dbReference type="STRING" id="1123243.SAMN02745190_02214"/>
<keyword evidence="5" id="KW-1185">Reference proteome</keyword>
<dbReference type="EMBL" id="FQUG01000010">
    <property type="protein sequence ID" value="SHF25517.1"/>
    <property type="molecule type" value="Genomic_DNA"/>
</dbReference>
<dbReference type="InterPro" id="IPR050447">
    <property type="entry name" value="Erg6_SMT_methyltransf"/>
</dbReference>
<dbReference type="GO" id="GO:0016126">
    <property type="term" value="P:sterol biosynthetic process"/>
    <property type="evidence" value="ECO:0007669"/>
    <property type="project" value="TreeGrafter"/>
</dbReference>
<keyword evidence="4" id="KW-0830">Ubiquinone</keyword>